<feature type="binding site" evidence="7">
    <location>
        <position position="93"/>
    </location>
    <ligand>
        <name>substrate</name>
    </ligand>
</feature>
<evidence type="ECO:0000256" key="6">
    <source>
        <dbReference type="PIRSR" id="PIRSR000185-1"/>
    </source>
</evidence>
<dbReference type="PANTHER" id="PTHR43571">
    <property type="entry name" value="NADP-SPECIFIC GLUTAMATE DEHYDROGENASE 1-RELATED"/>
    <property type="match status" value="1"/>
</dbReference>
<dbReference type="SMART" id="SM00839">
    <property type="entry name" value="ELFV_dehydrog"/>
    <property type="match status" value="1"/>
</dbReference>
<dbReference type="FunFam" id="3.40.50.720:FF:000030">
    <property type="entry name" value="Glutamate dehydrogenase"/>
    <property type="match status" value="1"/>
</dbReference>
<dbReference type="PANTHER" id="PTHR43571:SF1">
    <property type="entry name" value="NADP-SPECIFIC GLUTAMATE DEHYDROGENASE 1-RELATED"/>
    <property type="match status" value="1"/>
</dbReference>
<dbReference type="CDD" id="cd05313">
    <property type="entry name" value="NAD_bind_2_Glu_DH"/>
    <property type="match status" value="1"/>
</dbReference>
<evidence type="ECO:0000256" key="4">
    <source>
        <dbReference type="ARBA" id="ARBA00023002"/>
    </source>
</evidence>
<feature type="binding site" evidence="7">
    <location>
        <position position="114"/>
    </location>
    <ligand>
        <name>substrate</name>
    </ligand>
</feature>
<feature type="binding site" evidence="7">
    <location>
        <position position="380"/>
    </location>
    <ligand>
        <name>substrate</name>
    </ligand>
</feature>
<dbReference type="Proteomes" id="UP000380386">
    <property type="component" value="Unassembled WGS sequence"/>
</dbReference>
<feature type="binding site" evidence="7">
    <location>
        <position position="243"/>
    </location>
    <ligand>
        <name>NAD(+)</name>
        <dbReference type="ChEBI" id="CHEBI:57540"/>
    </ligand>
</feature>
<sequence length="448" mass="48541">MADVEGYIKDLKDTIKHRDPNQPEFQEAAFTVLDSLKPVLAKHPEYIKANILGSLVEPERAFQFRVPWQADDGSFKVNRGFRVQFNSAIGPYKGGLRLHPSVNLSIVKFLGFEQIFKNSLTGLPIGGGKGGSDFDPKGKSDAEIMRFCQSFMTELQKHIGPDLDVPAGDIGVGGREIGFLYGQYKRLNGSQNGILTGKGLEYGGSLARTEATGYGLIYYLNALIKGQNDSLKGKTVKISGSGNVAIYALKKATEEGAKVVTVSDSNGYVYDPNGIDLATVQQIKEVERGRIKEYAEKISTAKYSEGSVWDLDIDYDIALPCATQNEIDGDEAKLIVKDGVKYVAEGANMPSTTEAIAAYKANKVIYGPAKAANAGGVAVSALEMSQNSERLSWSFDDVDTRLKGIMENIYEMSDAADKEYGLDKDYQAGANIAGFEKVAKAMLAQGLV</sequence>
<evidence type="ECO:0000313" key="14">
    <source>
        <dbReference type="Proteomes" id="UP000436655"/>
    </source>
</evidence>
<evidence type="ECO:0000256" key="9">
    <source>
        <dbReference type="RuleBase" id="RU004417"/>
    </source>
</evidence>
<feature type="site" description="Important for catalysis" evidence="8">
    <location>
        <position position="169"/>
    </location>
</feature>
<evidence type="ECO:0000313" key="12">
    <source>
        <dbReference type="EMBL" id="MQS51993.1"/>
    </source>
</evidence>
<dbReference type="InterPro" id="IPR006097">
    <property type="entry name" value="Glu/Leu/Phe/Val/Trp_DH_dimer"/>
</dbReference>
<dbReference type="EMBL" id="VDFN01000006">
    <property type="protein sequence ID" value="MQS45397.1"/>
    <property type="molecule type" value="Genomic_DNA"/>
</dbReference>
<organism evidence="12 13">
    <name type="scientific">Companilactobacillus mishanensis</name>
    <dbReference type="NCBI Taxonomy" id="2486008"/>
    <lineage>
        <taxon>Bacteria</taxon>
        <taxon>Bacillati</taxon>
        <taxon>Bacillota</taxon>
        <taxon>Bacilli</taxon>
        <taxon>Lactobacillales</taxon>
        <taxon>Lactobacillaceae</taxon>
        <taxon>Companilactobacillus</taxon>
    </lineage>
</organism>
<dbReference type="InterPro" id="IPR006096">
    <property type="entry name" value="Glu/Leu/Phe/Val/Trp_DH_C"/>
</dbReference>
<dbReference type="PIRSF" id="PIRSF000185">
    <property type="entry name" value="Glu_DH"/>
    <property type="match status" value="1"/>
</dbReference>
<dbReference type="NCBIfam" id="NF006929">
    <property type="entry name" value="PRK09414.1"/>
    <property type="match status" value="1"/>
</dbReference>
<protein>
    <recommendedName>
        <fullName evidence="3 5">Glutamate dehydrogenase</fullName>
    </recommendedName>
</protein>
<evidence type="ECO:0000313" key="13">
    <source>
        <dbReference type="Proteomes" id="UP000380386"/>
    </source>
</evidence>
<dbReference type="InterPro" id="IPR033524">
    <property type="entry name" value="Glu/Leu/Phe/Val_DH_AS"/>
</dbReference>
<dbReference type="Pfam" id="PF02812">
    <property type="entry name" value="ELFV_dehydrog_N"/>
    <property type="match status" value="1"/>
</dbReference>
<proteinExistence type="inferred from homology"/>
<evidence type="ECO:0000256" key="2">
    <source>
        <dbReference type="ARBA" id="ARBA00011643"/>
    </source>
</evidence>
<dbReference type="GO" id="GO:0005829">
    <property type="term" value="C:cytosol"/>
    <property type="evidence" value="ECO:0007669"/>
    <property type="project" value="TreeGrafter"/>
</dbReference>
<dbReference type="GO" id="GO:0004354">
    <property type="term" value="F:glutamate dehydrogenase (NADP+) activity"/>
    <property type="evidence" value="ECO:0007669"/>
    <property type="project" value="TreeGrafter"/>
</dbReference>
<dbReference type="Proteomes" id="UP000436655">
    <property type="component" value="Unassembled WGS sequence"/>
</dbReference>
<keyword evidence="7" id="KW-0547">Nucleotide-binding</keyword>
<dbReference type="GO" id="GO:0000166">
    <property type="term" value="F:nucleotide binding"/>
    <property type="evidence" value="ECO:0007669"/>
    <property type="project" value="UniProtKB-KW"/>
</dbReference>
<evidence type="ECO:0000256" key="5">
    <source>
        <dbReference type="PIRNR" id="PIRNR000185"/>
    </source>
</evidence>
<feature type="domain" description="Glutamate/phenylalanine/leucine/valine/L-tryptophan dehydrogenase C-terminal" evidence="10">
    <location>
        <begin position="205"/>
        <end position="446"/>
    </location>
</feature>
<reference evidence="11" key="2">
    <citation type="submission" date="2019-05" db="EMBL/GenBank/DDBJ databases">
        <authorList>
            <person name="Schuster J.A."/>
            <person name="Ehrmann M.A."/>
        </authorList>
    </citation>
    <scope>NUCLEOTIDE SEQUENCE</scope>
    <source>
        <strain evidence="11">TMW 1.2098</strain>
    </source>
</reference>
<dbReference type="GO" id="GO:0006537">
    <property type="term" value="P:glutamate biosynthetic process"/>
    <property type="evidence" value="ECO:0007669"/>
    <property type="project" value="TreeGrafter"/>
</dbReference>
<dbReference type="Pfam" id="PF00208">
    <property type="entry name" value="ELFV_dehydrog"/>
    <property type="match status" value="1"/>
</dbReference>
<dbReference type="Gene3D" id="3.40.50.720">
    <property type="entry name" value="NAD(P)-binding Rossmann-like Domain"/>
    <property type="match status" value="1"/>
</dbReference>
<dbReference type="Gene3D" id="3.40.50.10860">
    <property type="entry name" value="Leucine Dehydrogenase, chain A, domain 1"/>
    <property type="match status" value="1"/>
</dbReference>
<dbReference type="InterPro" id="IPR033922">
    <property type="entry name" value="NAD_bind_Glu_DH"/>
</dbReference>
<feature type="binding site" evidence="7">
    <location>
        <position position="117"/>
    </location>
    <ligand>
        <name>substrate</name>
    </ligand>
</feature>
<gene>
    <name evidence="12" type="ORF">FHL02_03045</name>
    <name evidence="11" type="ORF">FHL03_07860</name>
</gene>
<dbReference type="InterPro" id="IPR014362">
    <property type="entry name" value="Glu_DH"/>
</dbReference>
<evidence type="ECO:0000256" key="3">
    <source>
        <dbReference type="ARBA" id="ARBA00012896"/>
    </source>
</evidence>
<keyword evidence="4 5" id="KW-0560">Oxidoreductase</keyword>
<dbReference type="InterPro" id="IPR006095">
    <property type="entry name" value="Glu/Leu/Phe/Val/Trp_DH"/>
</dbReference>
<comment type="subunit">
    <text evidence="2">Homohexamer.</text>
</comment>
<dbReference type="SUPFAM" id="SSF53223">
    <property type="entry name" value="Aminoacid dehydrogenase-like, N-terminal domain"/>
    <property type="match status" value="1"/>
</dbReference>
<keyword evidence="7" id="KW-0520">NAD</keyword>
<dbReference type="OrthoDB" id="9803297at2"/>
<comment type="similarity">
    <text evidence="1 5 9">Belongs to the Glu/Leu/Phe/Val dehydrogenases family.</text>
</comment>
<dbReference type="InterPro" id="IPR046346">
    <property type="entry name" value="Aminoacid_DH-like_N_sf"/>
</dbReference>
<reference evidence="13 14" key="1">
    <citation type="journal article" date="2019" name="Syst. Appl. Microbiol.">
        <title>Polyphasic characterization of two novel Lactobacillus spp. isolated from blown salami packages: Description of Lactobacillus halodurans sp. nov. and Lactobacillus salsicarnum sp. nov.</title>
        <authorList>
            <person name="Schuster J.A."/>
            <person name="Klingl A."/>
            <person name="Vogel R.F."/>
            <person name="Ehrmann M.A."/>
        </authorList>
    </citation>
    <scope>NUCLEOTIDE SEQUENCE [LARGE SCALE GENOMIC DNA]</scope>
    <source>
        <strain evidence="11 14">TMW 1.2098</strain>
        <strain evidence="12 13">TMW 1.2118</strain>
    </source>
</reference>
<dbReference type="EMBL" id="VDFM01000002">
    <property type="protein sequence ID" value="MQS51993.1"/>
    <property type="molecule type" value="Genomic_DNA"/>
</dbReference>
<dbReference type="RefSeq" id="WP_125704010.1">
    <property type="nucleotide sequence ID" value="NZ_JBHTOO010000029.1"/>
</dbReference>
<feature type="binding site" evidence="7">
    <location>
        <position position="168"/>
    </location>
    <ligand>
        <name>substrate</name>
    </ligand>
</feature>
<dbReference type="SUPFAM" id="SSF51735">
    <property type="entry name" value="NAD(P)-binding Rossmann-fold domains"/>
    <property type="match status" value="1"/>
</dbReference>
<comment type="caution">
    <text evidence="12">The sequence shown here is derived from an EMBL/GenBank/DDBJ whole genome shotgun (WGS) entry which is preliminary data.</text>
</comment>
<feature type="active site" description="Proton donor" evidence="6">
    <location>
        <position position="129"/>
    </location>
</feature>
<evidence type="ECO:0000256" key="1">
    <source>
        <dbReference type="ARBA" id="ARBA00006382"/>
    </source>
</evidence>
<dbReference type="FunFam" id="1.10.285.10:FF:000001">
    <property type="entry name" value="Glutamate dehydrogenase"/>
    <property type="match status" value="1"/>
</dbReference>
<dbReference type="FunFam" id="3.40.50.10860:FF:000002">
    <property type="entry name" value="Glutamate dehydrogenase"/>
    <property type="match status" value="1"/>
</dbReference>
<dbReference type="PRINTS" id="PR00082">
    <property type="entry name" value="GLFDHDRGNASE"/>
</dbReference>
<evidence type="ECO:0000256" key="8">
    <source>
        <dbReference type="PIRSR" id="PIRSR000185-3"/>
    </source>
</evidence>
<dbReference type="InterPro" id="IPR050724">
    <property type="entry name" value="Glu_Leu_Phe_Val_DH"/>
</dbReference>
<accession>A0A5P0ZG10</accession>
<name>A0A5P0ZG10_9LACO</name>
<dbReference type="AlphaFoldDB" id="A0A5P0ZG10"/>
<dbReference type="Gene3D" id="1.10.285.10">
    <property type="entry name" value="Glutamate Dehydrogenase, chain A, domain 3"/>
    <property type="match status" value="2"/>
</dbReference>
<dbReference type="PROSITE" id="PS00074">
    <property type="entry name" value="GLFV_DEHYDROGENASE"/>
    <property type="match status" value="1"/>
</dbReference>
<keyword evidence="14" id="KW-1185">Reference proteome</keyword>
<feature type="binding site" evidence="7">
    <location>
        <position position="212"/>
    </location>
    <ligand>
        <name>NAD(+)</name>
        <dbReference type="ChEBI" id="CHEBI:57540"/>
    </ligand>
</feature>
<evidence type="ECO:0000259" key="10">
    <source>
        <dbReference type="SMART" id="SM00839"/>
    </source>
</evidence>
<evidence type="ECO:0000313" key="11">
    <source>
        <dbReference type="EMBL" id="MQS45397.1"/>
    </source>
</evidence>
<dbReference type="InterPro" id="IPR036291">
    <property type="entry name" value="NAD(P)-bd_dom_sf"/>
</dbReference>
<evidence type="ECO:0000256" key="7">
    <source>
        <dbReference type="PIRSR" id="PIRSR000185-2"/>
    </source>
</evidence>